<dbReference type="EMBL" id="JAULSR010000003">
    <property type="protein sequence ID" value="KAK0625456.1"/>
    <property type="molecule type" value="Genomic_DNA"/>
</dbReference>
<dbReference type="Pfam" id="PF00176">
    <property type="entry name" value="SNF2-rel_dom"/>
    <property type="match status" value="1"/>
</dbReference>
<dbReference type="Proteomes" id="UP001174934">
    <property type="component" value="Unassembled WGS sequence"/>
</dbReference>
<dbReference type="GO" id="GO:0006281">
    <property type="term" value="P:DNA repair"/>
    <property type="evidence" value="ECO:0007669"/>
    <property type="project" value="TreeGrafter"/>
</dbReference>
<evidence type="ECO:0000256" key="3">
    <source>
        <dbReference type="ARBA" id="ARBA00022840"/>
    </source>
</evidence>
<dbReference type="GO" id="GO:0005634">
    <property type="term" value="C:nucleus"/>
    <property type="evidence" value="ECO:0007669"/>
    <property type="project" value="TreeGrafter"/>
</dbReference>
<reference evidence="6" key="1">
    <citation type="submission" date="2023-06" db="EMBL/GenBank/DDBJ databases">
        <title>Genome-scale phylogeny and comparative genomics of the fungal order Sordariales.</title>
        <authorList>
            <consortium name="Lawrence Berkeley National Laboratory"/>
            <person name="Hensen N."/>
            <person name="Bonometti L."/>
            <person name="Westerberg I."/>
            <person name="Brannstrom I.O."/>
            <person name="Guillou S."/>
            <person name="Cros-Aarteil S."/>
            <person name="Calhoun S."/>
            <person name="Haridas S."/>
            <person name="Kuo A."/>
            <person name="Mondo S."/>
            <person name="Pangilinan J."/>
            <person name="Riley R."/>
            <person name="LaButti K."/>
            <person name="Andreopoulos B."/>
            <person name="Lipzen A."/>
            <person name="Chen C."/>
            <person name="Yanf M."/>
            <person name="Daum C."/>
            <person name="Ng V."/>
            <person name="Clum A."/>
            <person name="Steindorff A."/>
            <person name="Ohm R."/>
            <person name="Martin F."/>
            <person name="Silar P."/>
            <person name="Natvig D."/>
            <person name="Lalanne C."/>
            <person name="Gautier V."/>
            <person name="Ament-velasquez S.L."/>
            <person name="Kruys A."/>
            <person name="Hutchinson M.I."/>
            <person name="Powell A.J."/>
            <person name="Barry K."/>
            <person name="Miller A.N."/>
            <person name="Grigoriev I.V."/>
            <person name="Debuchy R."/>
            <person name="Gladieux P."/>
            <person name="Thoren M.H."/>
            <person name="Johannesson H."/>
        </authorList>
    </citation>
    <scope>NUCLEOTIDE SEQUENCE</scope>
    <source>
        <strain evidence="6">SMH3391-2</strain>
    </source>
</reference>
<evidence type="ECO:0000256" key="4">
    <source>
        <dbReference type="SAM" id="MobiDB-lite"/>
    </source>
</evidence>
<feature type="compositionally biased region" description="Low complexity" evidence="4">
    <location>
        <begin position="167"/>
        <end position="188"/>
    </location>
</feature>
<dbReference type="InterPro" id="IPR001650">
    <property type="entry name" value="Helicase_C-like"/>
</dbReference>
<keyword evidence="3" id="KW-0067">ATP-binding</keyword>
<evidence type="ECO:0000256" key="1">
    <source>
        <dbReference type="ARBA" id="ARBA00022741"/>
    </source>
</evidence>
<dbReference type="GO" id="GO:0016787">
    <property type="term" value="F:hydrolase activity"/>
    <property type="evidence" value="ECO:0007669"/>
    <property type="project" value="UniProtKB-KW"/>
</dbReference>
<dbReference type="GO" id="GO:0005524">
    <property type="term" value="F:ATP binding"/>
    <property type="evidence" value="ECO:0007669"/>
    <property type="project" value="UniProtKB-KW"/>
</dbReference>
<dbReference type="AlphaFoldDB" id="A0AA39X1D5"/>
<dbReference type="SMART" id="SM00490">
    <property type="entry name" value="HELICc"/>
    <property type="match status" value="1"/>
</dbReference>
<gene>
    <name evidence="6" type="ORF">B0T17DRAFT_599977</name>
</gene>
<organism evidence="6 7">
    <name type="scientific">Bombardia bombarda</name>
    <dbReference type="NCBI Taxonomy" id="252184"/>
    <lineage>
        <taxon>Eukaryota</taxon>
        <taxon>Fungi</taxon>
        <taxon>Dikarya</taxon>
        <taxon>Ascomycota</taxon>
        <taxon>Pezizomycotina</taxon>
        <taxon>Sordariomycetes</taxon>
        <taxon>Sordariomycetidae</taxon>
        <taxon>Sordariales</taxon>
        <taxon>Lasiosphaeriaceae</taxon>
        <taxon>Bombardia</taxon>
    </lineage>
</organism>
<dbReference type="InterPro" id="IPR038718">
    <property type="entry name" value="SNF2-like_sf"/>
</dbReference>
<dbReference type="GO" id="GO:0008094">
    <property type="term" value="F:ATP-dependent activity, acting on DNA"/>
    <property type="evidence" value="ECO:0007669"/>
    <property type="project" value="TreeGrafter"/>
</dbReference>
<dbReference type="Pfam" id="PF00271">
    <property type="entry name" value="Helicase_C"/>
    <property type="match status" value="1"/>
</dbReference>
<feature type="compositionally biased region" description="Basic and acidic residues" evidence="4">
    <location>
        <begin position="155"/>
        <end position="166"/>
    </location>
</feature>
<evidence type="ECO:0000313" key="7">
    <source>
        <dbReference type="Proteomes" id="UP001174934"/>
    </source>
</evidence>
<comment type="caution">
    <text evidence="6">The sequence shown here is derived from an EMBL/GenBank/DDBJ whole genome shotgun (WGS) entry which is preliminary data.</text>
</comment>
<dbReference type="PANTHER" id="PTHR45626">
    <property type="entry name" value="TRANSCRIPTION TERMINATION FACTOR 2-RELATED"/>
    <property type="match status" value="1"/>
</dbReference>
<proteinExistence type="predicted"/>
<dbReference type="Gene3D" id="3.40.50.300">
    <property type="entry name" value="P-loop containing nucleotide triphosphate hydrolases"/>
    <property type="match status" value="1"/>
</dbReference>
<dbReference type="SUPFAM" id="SSF52540">
    <property type="entry name" value="P-loop containing nucleoside triphosphate hydrolases"/>
    <property type="match status" value="2"/>
</dbReference>
<dbReference type="PROSITE" id="PS51194">
    <property type="entry name" value="HELICASE_CTER"/>
    <property type="match status" value="1"/>
</dbReference>
<keyword evidence="7" id="KW-1185">Reference proteome</keyword>
<dbReference type="Gene3D" id="3.40.50.10810">
    <property type="entry name" value="Tandem AAA-ATPase domain"/>
    <property type="match status" value="1"/>
</dbReference>
<name>A0AA39X1D5_9PEZI</name>
<evidence type="ECO:0000259" key="5">
    <source>
        <dbReference type="PROSITE" id="PS51194"/>
    </source>
</evidence>
<accession>A0AA39X1D5</accession>
<dbReference type="SMART" id="SM00487">
    <property type="entry name" value="DEXDc"/>
    <property type="match status" value="1"/>
</dbReference>
<dbReference type="InterPro" id="IPR014001">
    <property type="entry name" value="Helicase_ATP-bd"/>
</dbReference>
<dbReference type="InterPro" id="IPR027417">
    <property type="entry name" value="P-loop_NTPase"/>
</dbReference>
<feature type="domain" description="Helicase C-terminal" evidence="5">
    <location>
        <begin position="728"/>
        <end position="907"/>
    </location>
</feature>
<evidence type="ECO:0000313" key="6">
    <source>
        <dbReference type="EMBL" id="KAK0625456.1"/>
    </source>
</evidence>
<sequence length="921" mass="102917">MSLAMRFKPDTRPRLWDLSTYYVNVLRTDTNKRIRFRMVDLIEDDKVTDEVFDDYEPELYRWSVFEQFLKEQLNYDPDTYEITWSQWGSRGPVANGVQEPGKWEEILDDIITDNRKKIRALFTFSDLCFVVHPKDKTLPWATPITVLDSEPKDIEPEVVEPVKETKATPAPSSSKPSKAPLSRPPLSKTPVSKTPVSKPPLSKSTGTTAEGSKKKPTPTVRRSDVEALKKAGLAPKVEPKVELVDVNLGEVKTQDEEDNDYGAIDDGIVDTYVGSFNNGDNPEMWRDCLEFFKIPTLEYAQKMNNKKKGQARVPVKTIPGMSVGLFDYQLMGIFNLLKVLFNDVSGGLLSDEQGLGKTQEMCGLIALANQLRRSKAEAKAKAKDAVNNGKHNAPNSGAKTCPMDGRYGIKCYCYHTSTRQLADLLPKGFSVIVTPARGVEQIFRECSSKLDTTVMKLRILGSTKEKEKLTDADIKALKSGQSDYIVICPSDKVSQLQGKGNKLELIPGAVFLDEFHEYTAPKGTEDSATIAWLKALKARDPKKPPLVYFVSGTPLDTSPADIRQAIALFERDSWKDESHTMSRATLAAFDELTATYHTLVAQQSNGEDVPKEAIAKYRQHLNSILRNLMVRRLGTEEFAGISLTSIGPLKVNIVDHQLPDSLVADLQALADSTKQLAEGQVAAGAAPSVSRFLRSNKAQDILLRLRLASTFPSIASPSSSSSDNFTFTREEIVTELSTASNTLSKTRYYPHIPHWAAASPKLATIDRTIETMLIPDKGHPLSFWKRIKPAWVHSGMTQIERRAALDKFLEVGQAPPNVLVTTVELAGTGLNLQKAGYMVITSPAWTKRDSQQAYYRIHRVGQRQKTVLQLLTGRWNPAERAVLARYEAKGVEGAMCGRWEMGLRRRRRRVGRGWWRGIMRR</sequence>
<protein>
    <recommendedName>
        <fullName evidence="5">Helicase C-terminal domain-containing protein</fullName>
    </recommendedName>
</protein>
<feature type="region of interest" description="Disordered" evidence="4">
    <location>
        <begin position="155"/>
        <end position="224"/>
    </location>
</feature>
<keyword evidence="2" id="KW-0378">Hydrolase</keyword>
<keyword evidence="1" id="KW-0547">Nucleotide-binding</keyword>
<dbReference type="InterPro" id="IPR050628">
    <property type="entry name" value="SNF2_RAD54_helicase_TF"/>
</dbReference>
<evidence type="ECO:0000256" key="2">
    <source>
        <dbReference type="ARBA" id="ARBA00022801"/>
    </source>
</evidence>
<dbReference type="InterPro" id="IPR000330">
    <property type="entry name" value="SNF2_N"/>
</dbReference>